<feature type="compositionally biased region" description="Basic residues" evidence="1">
    <location>
        <begin position="80"/>
        <end position="97"/>
    </location>
</feature>
<comment type="caution">
    <text evidence="2">The sequence shown here is derived from an EMBL/GenBank/DDBJ whole genome shotgun (WGS) entry which is preliminary data.</text>
</comment>
<protein>
    <submittedName>
        <fullName evidence="2">Uncharacterized protein</fullName>
    </submittedName>
</protein>
<accession>A0AA40KX74</accession>
<feature type="compositionally biased region" description="Pro residues" evidence="1">
    <location>
        <begin position="155"/>
        <end position="165"/>
    </location>
</feature>
<dbReference type="Proteomes" id="UP001177670">
    <property type="component" value="Unassembled WGS sequence"/>
</dbReference>
<feature type="region of interest" description="Disordered" evidence="1">
    <location>
        <begin position="76"/>
        <end position="106"/>
    </location>
</feature>
<evidence type="ECO:0000256" key="1">
    <source>
        <dbReference type="SAM" id="MobiDB-lite"/>
    </source>
</evidence>
<evidence type="ECO:0000313" key="3">
    <source>
        <dbReference type="Proteomes" id="UP001177670"/>
    </source>
</evidence>
<sequence length="165" mass="18857">MYVDNIPNEIKKMSAVPLNLSVVSQTDPPKRMEKRGRKRKKEMNRDDFRDICRARRRKRGAVDAFLLRAETSWIQAKTKASPRKTRRVGTRRNRRDKQRAPLPTGIGVAPRRLMALSSETQFTVQSTRNDDSPRTRRILSLCELCPLTEKKNPSTNPPGPTSSTG</sequence>
<organism evidence="2 3">
    <name type="scientific">Melipona bicolor</name>
    <dbReference type="NCBI Taxonomy" id="60889"/>
    <lineage>
        <taxon>Eukaryota</taxon>
        <taxon>Metazoa</taxon>
        <taxon>Ecdysozoa</taxon>
        <taxon>Arthropoda</taxon>
        <taxon>Hexapoda</taxon>
        <taxon>Insecta</taxon>
        <taxon>Pterygota</taxon>
        <taxon>Neoptera</taxon>
        <taxon>Endopterygota</taxon>
        <taxon>Hymenoptera</taxon>
        <taxon>Apocrita</taxon>
        <taxon>Aculeata</taxon>
        <taxon>Apoidea</taxon>
        <taxon>Anthophila</taxon>
        <taxon>Apidae</taxon>
        <taxon>Melipona</taxon>
    </lineage>
</organism>
<reference evidence="2" key="1">
    <citation type="submission" date="2021-10" db="EMBL/GenBank/DDBJ databases">
        <title>Melipona bicolor Genome sequencing and assembly.</title>
        <authorList>
            <person name="Araujo N.S."/>
            <person name="Arias M.C."/>
        </authorList>
    </citation>
    <scope>NUCLEOTIDE SEQUENCE</scope>
    <source>
        <strain evidence="2">USP_2M_L1-L4_2017</strain>
        <tissue evidence="2">Whole body</tissue>
    </source>
</reference>
<gene>
    <name evidence="2" type="ORF">K0M31_000606</name>
</gene>
<name>A0AA40KX74_9HYME</name>
<feature type="region of interest" description="Disordered" evidence="1">
    <location>
        <begin position="145"/>
        <end position="165"/>
    </location>
</feature>
<evidence type="ECO:0000313" key="2">
    <source>
        <dbReference type="EMBL" id="KAK1136037.1"/>
    </source>
</evidence>
<keyword evidence="3" id="KW-1185">Reference proteome</keyword>
<proteinExistence type="predicted"/>
<dbReference type="AlphaFoldDB" id="A0AA40KX74"/>
<feature type="compositionally biased region" description="Basic residues" evidence="1">
    <location>
        <begin position="32"/>
        <end position="42"/>
    </location>
</feature>
<dbReference type="EMBL" id="JAHYIQ010000001">
    <property type="protein sequence ID" value="KAK1136037.1"/>
    <property type="molecule type" value="Genomic_DNA"/>
</dbReference>
<feature type="region of interest" description="Disordered" evidence="1">
    <location>
        <begin position="25"/>
        <end position="45"/>
    </location>
</feature>